<gene>
    <name evidence="1" type="ORF">HPB50_004806</name>
</gene>
<dbReference type="Proteomes" id="UP000821845">
    <property type="component" value="Chromosome 3"/>
</dbReference>
<dbReference type="EMBL" id="CM023483">
    <property type="protein sequence ID" value="KAH6935237.1"/>
    <property type="molecule type" value="Genomic_DNA"/>
</dbReference>
<sequence length="213" mass="23298">MMSKRLERLPAERPTVEGSERPSRSPADGDLDADADELERLRCSSVQTEQVIAERNRRNARQPSAGYPGLAFGGSVFSSSTLMRFRVIANELHNITNVQLKRAEGEVSALRNRINALEENLGREETELRQASHEVSLARMESQQEGGDDNEGDGEMSLLDTQLVESKLRYEAVARQIALLDAQFEPTKAALPCIVAENDSSSVASTSDAAAPV</sequence>
<evidence type="ECO:0000313" key="1">
    <source>
        <dbReference type="EMBL" id="KAH6935237.1"/>
    </source>
</evidence>
<evidence type="ECO:0000313" key="2">
    <source>
        <dbReference type="Proteomes" id="UP000821845"/>
    </source>
</evidence>
<comment type="caution">
    <text evidence="1">The sequence shown here is derived from an EMBL/GenBank/DDBJ whole genome shotgun (WGS) entry which is preliminary data.</text>
</comment>
<accession>A0ACB7SJB4</accession>
<organism evidence="1 2">
    <name type="scientific">Hyalomma asiaticum</name>
    <name type="common">Tick</name>
    <dbReference type="NCBI Taxonomy" id="266040"/>
    <lineage>
        <taxon>Eukaryota</taxon>
        <taxon>Metazoa</taxon>
        <taxon>Ecdysozoa</taxon>
        <taxon>Arthropoda</taxon>
        <taxon>Chelicerata</taxon>
        <taxon>Arachnida</taxon>
        <taxon>Acari</taxon>
        <taxon>Parasitiformes</taxon>
        <taxon>Ixodida</taxon>
        <taxon>Ixodoidea</taxon>
        <taxon>Ixodidae</taxon>
        <taxon>Hyalomminae</taxon>
        <taxon>Hyalomma</taxon>
    </lineage>
</organism>
<protein>
    <submittedName>
        <fullName evidence="1">Uncharacterized protein</fullName>
    </submittedName>
</protein>
<keyword evidence="2" id="KW-1185">Reference proteome</keyword>
<proteinExistence type="predicted"/>
<reference evidence="1" key="1">
    <citation type="submission" date="2020-05" db="EMBL/GenBank/DDBJ databases">
        <title>Large-scale comparative analyses of tick genomes elucidate their genetic diversity and vector capacities.</title>
        <authorList>
            <person name="Jia N."/>
            <person name="Wang J."/>
            <person name="Shi W."/>
            <person name="Du L."/>
            <person name="Sun Y."/>
            <person name="Zhan W."/>
            <person name="Jiang J."/>
            <person name="Wang Q."/>
            <person name="Zhang B."/>
            <person name="Ji P."/>
            <person name="Sakyi L.B."/>
            <person name="Cui X."/>
            <person name="Yuan T."/>
            <person name="Jiang B."/>
            <person name="Yang W."/>
            <person name="Lam T.T.-Y."/>
            <person name="Chang Q."/>
            <person name="Ding S."/>
            <person name="Wang X."/>
            <person name="Zhu J."/>
            <person name="Ruan X."/>
            <person name="Zhao L."/>
            <person name="Wei J."/>
            <person name="Que T."/>
            <person name="Du C."/>
            <person name="Cheng J."/>
            <person name="Dai P."/>
            <person name="Han X."/>
            <person name="Huang E."/>
            <person name="Gao Y."/>
            <person name="Liu J."/>
            <person name="Shao H."/>
            <person name="Ye R."/>
            <person name="Li L."/>
            <person name="Wei W."/>
            <person name="Wang X."/>
            <person name="Wang C."/>
            <person name="Yang T."/>
            <person name="Huo Q."/>
            <person name="Li W."/>
            <person name="Guo W."/>
            <person name="Chen H."/>
            <person name="Zhou L."/>
            <person name="Ni X."/>
            <person name="Tian J."/>
            <person name="Zhou Y."/>
            <person name="Sheng Y."/>
            <person name="Liu T."/>
            <person name="Pan Y."/>
            <person name="Xia L."/>
            <person name="Li J."/>
            <person name="Zhao F."/>
            <person name="Cao W."/>
        </authorList>
    </citation>
    <scope>NUCLEOTIDE SEQUENCE</scope>
    <source>
        <strain evidence="1">Hyas-2018</strain>
    </source>
</reference>
<name>A0ACB7SJB4_HYAAI</name>